<gene>
    <name evidence="1" type="ORF">RHMOL_Rhmol05G0213900</name>
</gene>
<organism evidence="1 2">
    <name type="scientific">Rhododendron molle</name>
    <name type="common">Chinese azalea</name>
    <name type="synonym">Azalea mollis</name>
    <dbReference type="NCBI Taxonomy" id="49168"/>
    <lineage>
        <taxon>Eukaryota</taxon>
        <taxon>Viridiplantae</taxon>
        <taxon>Streptophyta</taxon>
        <taxon>Embryophyta</taxon>
        <taxon>Tracheophyta</taxon>
        <taxon>Spermatophyta</taxon>
        <taxon>Magnoliopsida</taxon>
        <taxon>eudicotyledons</taxon>
        <taxon>Gunneridae</taxon>
        <taxon>Pentapetalae</taxon>
        <taxon>asterids</taxon>
        <taxon>Ericales</taxon>
        <taxon>Ericaceae</taxon>
        <taxon>Ericoideae</taxon>
        <taxon>Rhodoreae</taxon>
        <taxon>Rhododendron</taxon>
    </lineage>
</organism>
<name>A0ACC0NRN7_RHOML</name>
<dbReference type="Proteomes" id="UP001062846">
    <property type="component" value="Chromosome 5"/>
</dbReference>
<evidence type="ECO:0000313" key="1">
    <source>
        <dbReference type="EMBL" id="KAI8555930.1"/>
    </source>
</evidence>
<protein>
    <submittedName>
        <fullName evidence="1">Uncharacterized protein</fullName>
    </submittedName>
</protein>
<proteinExistence type="predicted"/>
<comment type="caution">
    <text evidence="1">The sequence shown here is derived from an EMBL/GenBank/DDBJ whole genome shotgun (WGS) entry which is preliminary data.</text>
</comment>
<accession>A0ACC0NRN7</accession>
<reference evidence="1" key="1">
    <citation type="submission" date="2022-02" db="EMBL/GenBank/DDBJ databases">
        <title>Plant Genome Project.</title>
        <authorList>
            <person name="Zhang R.-G."/>
        </authorList>
    </citation>
    <scope>NUCLEOTIDE SEQUENCE</scope>
    <source>
        <strain evidence="1">AT1</strain>
    </source>
</reference>
<sequence>MDNAGGKVCDLTLQAEHNVGAIDVETWFGPTDGGTGFGPTDGGAWFDVETYLGFQDMLLMDPSVGFDIDFRIGSDYVNLNEDIGNGHLGGGADVQDIPVRGKGRAVRSRGSVVQVRGRGGVVQAKGRGHVVQARERGHAVQARGRGNVV</sequence>
<dbReference type="EMBL" id="CM046392">
    <property type="protein sequence ID" value="KAI8555930.1"/>
    <property type="molecule type" value="Genomic_DNA"/>
</dbReference>
<evidence type="ECO:0000313" key="2">
    <source>
        <dbReference type="Proteomes" id="UP001062846"/>
    </source>
</evidence>
<keyword evidence="2" id="KW-1185">Reference proteome</keyword>